<evidence type="ECO:0000313" key="3">
    <source>
        <dbReference type="Proteomes" id="UP000294856"/>
    </source>
</evidence>
<dbReference type="Gene3D" id="1.20.120.450">
    <property type="entry name" value="dinb family like domain"/>
    <property type="match status" value="1"/>
</dbReference>
<dbReference type="SUPFAM" id="SSF109854">
    <property type="entry name" value="DinB/YfiT-like putative metalloenzymes"/>
    <property type="match status" value="1"/>
</dbReference>
<sequence>MTEPATVNDTIWQAVAEERTTLVALLRELPESAWDTASLCEGWRIRDVVAHLVLATRVTIMSLMGNLIRARGNTDRLVHDTAVRHADRTPTAELLAQLRATIDSRAVPIGTTPIDRLMDLLVHGQDIAVPLDIERVMPTAAAQLSLERVWTMGAPFHARTRLAGYTLTCTDTNWTVGAGTTISGTAAELLMIVTGRTAPPG</sequence>
<keyword evidence="3" id="KW-1185">Reference proteome</keyword>
<dbReference type="EMBL" id="SMFR01000003">
    <property type="protein sequence ID" value="TCJ95283.1"/>
    <property type="molecule type" value="Genomic_DNA"/>
</dbReference>
<dbReference type="GO" id="GO:0046872">
    <property type="term" value="F:metal ion binding"/>
    <property type="evidence" value="ECO:0007669"/>
    <property type="project" value="InterPro"/>
</dbReference>
<dbReference type="RefSeq" id="WP_067458632.1">
    <property type="nucleotide sequence ID" value="NZ_SMFR01000003.1"/>
</dbReference>
<evidence type="ECO:0000313" key="2">
    <source>
        <dbReference type="EMBL" id="TCJ95283.1"/>
    </source>
</evidence>
<protein>
    <submittedName>
        <fullName evidence="2">Uncharacterized protein (TIGR03083 family)</fullName>
    </submittedName>
</protein>
<dbReference type="InterPro" id="IPR024344">
    <property type="entry name" value="MDMPI_metal-binding"/>
</dbReference>
<accession>A0A4R1FLA6</accession>
<dbReference type="Proteomes" id="UP000294856">
    <property type="component" value="Unassembled WGS sequence"/>
</dbReference>
<reference evidence="2 3" key="1">
    <citation type="submission" date="2019-03" db="EMBL/GenBank/DDBJ databases">
        <title>Genomic Encyclopedia of Type Strains, Phase IV (KMG-IV): sequencing the most valuable type-strain genomes for metagenomic binning, comparative biology and taxonomic classification.</title>
        <authorList>
            <person name="Goeker M."/>
        </authorList>
    </citation>
    <scope>NUCLEOTIDE SEQUENCE [LARGE SCALE GENOMIC DNA]</scope>
    <source>
        <strain evidence="2 3">DSM 44684</strain>
    </source>
</reference>
<feature type="domain" description="Mycothiol-dependent maleylpyruvate isomerase metal-binding" evidence="1">
    <location>
        <begin position="16"/>
        <end position="106"/>
    </location>
</feature>
<dbReference type="InterPro" id="IPR034660">
    <property type="entry name" value="DinB/YfiT-like"/>
</dbReference>
<evidence type="ECO:0000259" key="1">
    <source>
        <dbReference type="Pfam" id="PF11716"/>
    </source>
</evidence>
<comment type="caution">
    <text evidence="2">The sequence shown here is derived from an EMBL/GenBank/DDBJ whole genome shotgun (WGS) entry which is preliminary data.</text>
</comment>
<dbReference type="STRING" id="1210063.GCA_001612665_05931"/>
<dbReference type="Pfam" id="PF11716">
    <property type="entry name" value="MDMPI_N"/>
    <property type="match status" value="1"/>
</dbReference>
<gene>
    <name evidence="2" type="ORF">DFR71_4198</name>
</gene>
<organism evidence="2 3">
    <name type="scientific">Nocardia alba</name>
    <dbReference type="NCBI Taxonomy" id="225051"/>
    <lineage>
        <taxon>Bacteria</taxon>
        <taxon>Bacillati</taxon>
        <taxon>Actinomycetota</taxon>
        <taxon>Actinomycetes</taxon>
        <taxon>Mycobacteriales</taxon>
        <taxon>Nocardiaceae</taxon>
        <taxon>Nocardia</taxon>
    </lineage>
</organism>
<dbReference type="AlphaFoldDB" id="A0A4R1FLA6"/>
<proteinExistence type="predicted"/>
<dbReference type="NCBIfam" id="TIGR03083">
    <property type="entry name" value="maleylpyruvate isomerase family mycothiol-dependent enzyme"/>
    <property type="match status" value="1"/>
</dbReference>
<dbReference type="OrthoDB" id="5178565at2"/>
<dbReference type="InterPro" id="IPR017517">
    <property type="entry name" value="Maleyloyr_isom"/>
</dbReference>
<name>A0A4R1FLA6_9NOCA</name>